<dbReference type="GO" id="GO:0008168">
    <property type="term" value="F:methyltransferase activity"/>
    <property type="evidence" value="ECO:0007669"/>
    <property type="project" value="UniProtKB-KW"/>
</dbReference>
<keyword evidence="2" id="KW-0489">Methyltransferase</keyword>
<dbReference type="Proteomes" id="UP000320591">
    <property type="component" value="Chromosome"/>
</dbReference>
<feature type="domain" description="Methyltransferase" evidence="1">
    <location>
        <begin position="148"/>
        <end position="229"/>
    </location>
</feature>
<organism evidence="2 3">
    <name type="scientific">Dickeya poaceiphila</name>
    <dbReference type="NCBI Taxonomy" id="568768"/>
    <lineage>
        <taxon>Bacteria</taxon>
        <taxon>Pseudomonadati</taxon>
        <taxon>Pseudomonadota</taxon>
        <taxon>Gammaproteobacteria</taxon>
        <taxon>Enterobacterales</taxon>
        <taxon>Pectobacteriaceae</taxon>
        <taxon>Dickeya</taxon>
    </lineage>
</organism>
<dbReference type="AlphaFoldDB" id="A0A5B8I8M9"/>
<accession>A0A5B8I8M9</accession>
<keyword evidence="3" id="KW-1185">Reference proteome</keyword>
<keyword evidence="2" id="KW-0808">Transferase</keyword>
<dbReference type="EMBL" id="CP042220">
    <property type="protein sequence ID" value="QDX31102.1"/>
    <property type="molecule type" value="Genomic_DNA"/>
</dbReference>
<dbReference type="InterPro" id="IPR041698">
    <property type="entry name" value="Methyltransf_25"/>
</dbReference>
<dbReference type="Gene3D" id="3.40.50.150">
    <property type="entry name" value="Vaccinia Virus protein VP39"/>
    <property type="match status" value="1"/>
</dbReference>
<dbReference type="GO" id="GO:0032259">
    <property type="term" value="P:methylation"/>
    <property type="evidence" value="ECO:0007669"/>
    <property type="project" value="UniProtKB-KW"/>
</dbReference>
<dbReference type="RefSeq" id="WP_146411511.1">
    <property type="nucleotide sequence ID" value="NZ_CP042220.2"/>
</dbReference>
<reference evidence="2 3" key="1">
    <citation type="journal article" date="2019" name="Environ. Microbiol.">
        <title>The phytopathogenic nature of Dickeya aquatica 174/2 and the dynamic early evolution of Dickeya pathogenicity.</title>
        <authorList>
            <person name="Duprey A."/>
            <person name="Taib N."/>
            <person name="Leonard S."/>
            <person name="Garin T."/>
            <person name="Flandrois J.P."/>
            <person name="Nasser W."/>
            <person name="Brochier-Armanet C."/>
            <person name="Reverchon S."/>
        </authorList>
    </citation>
    <scope>NUCLEOTIDE SEQUENCE [LARGE SCALE GENOMIC DNA]</scope>
    <source>
        <strain evidence="2 3">NCPPB 569</strain>
    </source>
</reference>
<evidence type="ECO:0000259" key="1">
    <source>
        <dbReference type="Pfam" id="PF13649"/>
    </source>
</evidence>
<dbReference type="InterPro" id="IPR029063">
    <property type="entry name" value="SAM-dependent_MTases_sf"/>
</dbReference>
<dbReference type="Pfam" id="PF13649">
    <property type="entry name" value="Methyltransf_25"/>
    <property type="match status" value="1"/>
</dbReference>
<name>A0A5B8I8M9_9GAMM</name>
<dbReference type="CDD" id="cd02440">
    <property type="entry name" value="AdoMet_MTases"/>
    <property type="match status" value="1"/>
</dbReference>
<sequence length="316" mass="35960">MKNTSLHSGQGQLLSHQLHSPDDHYATLNAVRTRIQQAGDLPGATVEEQIAIAEELATFELGQFLLAHRGLNAYWTHNLVTYPSATATLSSHSDLEKLIYERFPVVLVTRERFCIFRQQLQSRLYDGMVLASVPCGLMGDLLLLDYSHHQDVRLIGVDLDNQALEAAESLARQQHCDNRITLLQGDAWTLQLPEPVDVLTSNGLNIYEPDDDKVTDLYRVFNQALKPEGTLITSFLTPPPMLSAESPWRVTEEEQRLLPLQHLLFSRILEVKWTAFRIYSQTQHQLEQAGFCDIHFIDDRMRMYPTVIARKTKNVA</sequence>
<evidence type="ECO:0000313" key="2">
    <source>
        <dbReference type="EMBL" id="QDX31102.1"/>
    </source>
</evidence>
<proteinExistence type="predicted"/>
<evidence type="ECO:0000313" key="3">
    <source>
        <dbReference type="Proteomes" id="UP000320591"/>
    </source>
</evidence>
<protein>
    <submittedName>
        <fullName evidence="2">Class I SAM-dependent methyltransferase</fullName>
    </submittedName>
</protein>
<dbReference type="STRING" id="568768.GCA_000406125_03049"/>
<dbReference type="SUPFAM" id="SSF53335">
    <property type="entry name" value="S-adenosyl-L-methionine-dependent methyltransferases"/>
    <property type="match status" value="1"/>
</dbReference>
<dbReference type="KEGG" id="dic:Dpoa569_0003079"/>
<gene>
    <name evidence="2" type="ORF">Dpoa569_0003079</name>
</gene>